<dbReference type="RefSeq" id="XP_025392270.1">
    <property type="nucleotide sequence ID" value="XM_025535773.1"/>
</dbReference>
<keyword evidence="3" id="KW-1185">Reference proteome</keyword>
<dbReference type="AlphaFoldDB" id="A0A317WB98"/>
<proteinExistence type="predicted"/>
<comment type="caution">
    <text evidence="2">The sequence shown here is derived from an EMBL/GenBank/DDBJ whole genome shotgun (WGS) entry which is preliminary data.</text>
</comment>
<keyword evidence="1" id="KW-0175">Coiled coil</keyword>
<evidence type="ECO:0000256" key="1">
    <source>
        <dbReference type="SAM" id="Coils"/>
    </source>
</evidence>
<protein>
    <submittedName>
        <fullName evidence="2">Uncharacterized protein</fullName>
    </submittedName>
</protein>
<evidence type="ECO:0000313" key="2">
    <source>
        <dbReference type="EMBL" id="PWY82607.1"/>
    </source>
</evidence>
<sequence>MGGKSHRESEIEQLVSGRTVGNRCCLQVAAANAEELKAALLELLWILYTIFSSKNPLFTTKGRFFEHLDQTKRATSVSLRALVQLHGFDRMCFYNQKRFACGDWSWTSFAHRCNYEYRTGETCGMRLVNMTEFETTLCRLCEKIETKYRRRSAEVERLNRWKREGSTLVASMDRSQKLVMELEKEIRQLQRERDERRKALS</sequence>
<feature type="coiled-coil region" evidence="1">
    <location>
        <begin position="172"/>
        <end position="199"/>
    </location>
</feature>
<organism evidence="2 3">
    <name type="scientific">Aspergillus eucalypticola (strain CBS 122712 / IBT 29274)</name>
    <dbReference type="NCBI Taxonomy" id="1448314"/>
    <lineage>
        <taxon>Eukaryota</taxon>
        <taxon>Fungi</taxon>
        <taxon>Dikarya</taxon>
        <taxon>Ascomycota</taxon>
        <taxon>Pezizomycotina</taxon>
        <taxon>Eurotiomycetes</taxon>
        <taxon>Eurotiomycetidae</taxon>
        <taxon>Eurotiales</taxon>
        <taxon>Aspergillaceae</taxon>
        <taxon>Aspergillus</taxon>
        <taxon>Aspergillus subgen. Circumdati</taxon>
    </lineage>
</organism>
<evidence type="ECO:0000313" key="3">
    <source>
        <dbReference type="Proteomes" id="UP000246171"/>
    </source>
</evidence>
<reference evidence="2" key="1">
    <citation type="submission" date="2016-12" db="EMBL/GenBank/DDBJ databases">
        <title>The genomes of Aspergillus section Nigri reveals drivers in fungal speciation.</title>
        <authorList>
            <consortium name="DOE Joint Genome Institute"/>
            <person name="Vesth T.C."/>
            <person name="Nybo J."/>
            <person name="Theobald S."/>
            <person name="Brandl J."/>
            <person name="Frisvad J.C."/>
            <person name="Nielsen K.F."/>
            <person name="Lyhne E.K."/>
            <person name="Kogle M.E."/>
            <person name="Kuo A."/>
            <person name="Riley R."/>
            <person name="Clum A."/>
            <person name="Nolan M."/>
            <person name="Lipzen A."/>
            <person name="Salamov A."/>
            <person name="Henrissat B."/>
            <person name="Wiebenga A."/>
            <person name="De vries R.P."/>
            <person name="Grigoriev I.V."/>
            <person name="Mortensen U.H."/>
            <person name="Andersen M.R."/>
            <person name="Baker S.E."/>
        </authorList>
    </citation>
    <scope>NUCLEOTIDE SEQUENCE</scope>
    <source>
        <strain evidence="2">CBS 122712</strain>
    </source>
</reference>
<dbReference type="OrthoDB" id="5015991at2759"/>
<dbReference type="Proteomes" id="UP000246171">
    <property type="component" value="Unassembled WGS sequence"/>
</dbReference>
<dbReference type="GeneID" id="37057735"/>
<gene>
    <name evidence="2" type="ORF">BO83DRAFT_434241</name>
</gene>
<dbReference type="EMBL" id="MSFU01000003">
    <property type="protein sequence ID" value="PWY82607.1"/>
    <property type="molecule type" value="Genomic_DNA"/>
</dbReference>
<accession>A0A317WB98</accession>
<dbReference type="VEuPathDB" id="FungiDB:BO83DRAFT_434241"/>
<name>A0A317WB98_ASPEC</name>